<dbReference type="Proteomes" id="UP000192366">
    <property type="component" value="Unassembled WGS sequence"/>
</dbReference>
<keyword evidence="3" id="KW-1185">Reference proteome</keyword>
<dbReference type="InterPro" id="IPR002645">
    <property type="entry name" value="STAS_dom"/>
</dbReference>
<gene>
    <name evidence="2" type="ORF">BST17_08800</name>
</gene>
<feature type="domain" description="STAS" evidence="1">
    <location>
        <begin position="1"/>
        <end position="105"/>
    </location>
</feature>
<dbReference type="PANTHER" id="PTHR33495:SF2">
    <property type="entry name" value="ANTI-SIGMA FACTOR ANTAGONIST TM_1081-RELATED"/>
    <property type="match status" value="1"/>
</dbReference>
<comment type="caution">
    <text evidence="2">The sequence shown here is derived from an EMBL/GenBank/DDBJ whole genome shotgun (WGS) entry which is preliminary data.</text>
</comment>
<dbReference type="SUPFAM" id="SSF52091">
    <property type="entry name" value="SpoIIaa-like"/>
    <property type="match status" value="1"/>
</dbReference>
<organism evidence="2 3">
    <name type="scientific">Mycolicibacterium bacteremicum</name>
    <name type="common">Mycobacterium bacteremicum</name>
    <dbReference type="NCBI Taxonomy" id="564198"/>
    <lineage>
        <taxon>Bacteria</taxon>
        <taxon>Bacillati</taxon>
        <taxon>Actinomycetota</taxon>
        <taxon>Actinomycetes</taxon>
        <taxon>Mycobacteriales</taxon>
        <taxon>Mycobacteriaceae</taxon>
        <taxon>Mycolicibacterium</taxon>
    </lineage>
</organism>
<dbReference type="EMBL" id="MVHJ01000006">
    <property type="protein sequence ID" value="ORA05310.1"/>
    <property type="molecule type" value="Genomic_DNA"/>
</dbReference>
<proteinExistence type="predicted"/>
<sequence length="108" mass="11055">MVVGQTGATCVITASGTIDTLTVSQLEDAIESVMTDAPPAVVVDLLGVDFLASVGIGVLVAAQHHPTTRFAVVADGPATARPLRLIGVADVIDVFPTRDEALSAVDSW</sequence>
<protein>
    <submittedName>
        <fullName evidence="2">Anti-anti-sigma factor</fullName>
    </submittedName>
</protein>
<evidence type="ECO:0000259" key="1">
    <source>
        <dbReference type="PROSITE" id="PS50801"/>
    </source>
</evidence>
<dbReference type="PROSITE" id="PS50801">
    <property type="entry name" value="STAS"/>
    <property type="match status" value="1"/>
</dbReference>
<evidence type="ECO:0000313" key="2">
    <source>
        <dbReference type="EMBL" id="ORA05310.1"/>
    </source>
</evidence>
<evidence type="ECO:0000313" key="3">
    <source>
        <dbReference type="Proteomes" id="UP000192366"/>
    </source>
</evidence>
<dbReference type="PANTHER" id="PTHR33495">
    <property type="entry name" value="ANTI-SIGMA FACTOR ANTAGONIST TM_1081-RELATED-RELATED"/>
    <property type="match status" value="1"/>
</dbReference>
<dbReference type="AlphaFoldDB" id="A0A1W9YZW5"/>
<name>A0A1W9YZW5_MYCBA</name>
<dbReference type="Pfam" id="PF01740">
    <property type="entry name" value="STAS"/>
    <property type="match status" value="1"/>
</dbReference>
<reference evidence="2 3" key="1">
    <citation type="submission" date="2017-02" db="EMBL/GenBank/DDBJ databases">
        <title>The new phylogeny of genus Mycobacterium.</title>
        <authorList>
            <person name="Tortoli E."/>
            <person name="Trovato A."/>
            <person name="Cirillo D.M."/>
        </authorList>
    </citation>
    <scope>NUCLEOTIDE SEQUENCE [LARGE SCALE GENOMIC DNA]</scope>
    <source>
        <strain evidence="2 3">DSM 45578</strain>
    </source>
</reference>
<dbReference type="GO" id="GO:0043856">
    <property type="term" value="F:anti-sigma factor antagonist activity"/>
    <property type="evidence" value="ECO:0007669"/>
    <property type="project" value="TreeGrafter"/>
</dbReference>
<dbReference type="Gene3D" id="3.30.750.24">
    <property type="entry name" value="STAS domain"/>
    <property type="match status" value="1"/>
</dbReference>
<dbReference type="STRING" id="564198.BST17_08800"/>
<accession>A0A1W9YZW5</accession>
<dbReference type="CDD" id="cd07043">
    <property type="entry name" value="STAS_anti-anti-sigma_factors"/>
    <property type="match status" value="1"/>
</dbReference>
<dbReference type="InterPro" id="IPR036513">
    <property type="entry name" value="STAS_dom_sf"/>
</dbReference>